<evidence type="ECO:0000259" key="1">
    <source>
        <dbReference type="Pfam" id="PF11127"/>
    </source>
</evidence>
<dbReference type="EMBL" id="FNEV01000006">
    <property type="protein sequence ID" value="SDJ52071.1"/>
    <property type="molecule type" value="Genomic_DNA"/>
</dbReference>
<evidence type="ECO:0000313" key="2">
    <source>
        <dbReference type="EMBL" id="SDJ52071.1"/>
    </source>
</evidence>
<dbReference type="STRING" id="86666.SAMN04490247_2209"/>
<sequence>MKNIGTWNSLARITAGLTMLTYAARQEKEPSFLFVLLGSMKVAEGITQYCPMTDAYKQIKDEGTSV</sequence>
<reference evidence="3" key="1">
    <citation type="submission" date="2016-10" db="EMBL/GenBank/DDBJ databases">
        <authorList>
            <person name="Varghese N."/>
            <person name="Submissions S."/>
        </authorList>
    </citation>
    <scope>NUCLEOTIDE SEQUENCE [LARGE SCALE GENOMIC DNA]</scope>
    <source>
        <strain evidence="3">DSM 4771</strain>
    </source>
</reference>
<dbReference type="InterPro" id="IPR021309">
    <property type="entry name" value="YgaP-like_TM"/>
</dbReference>
<dbReference type="OrthoDB" id="5405951at2"/>
<feature type="domain" description="Inner membrane protein YgaP-like transmembrane" evidence="1">
    <location>
        <begin position="1"/>
        <end position="60"/>
    </location>
</feature>
<evidence type="ECO:0000313" key="3">
    <source>
        <dbReference type="Proteomes" id="UP000199225"/>
    </source>
</evidence>
<dbReference type="RefSeq" id="WP_093193925.1">
    <property type="nucleotide sequence ID" value="NZ_FNEV01000006.1"/>
</dbReference>
<keyword evidence="3" id="KW-1185">Reference proteome</keyword>
<dbReference type="AlphaFoldDB" id="A0A1G8UEC4"/>
<organism evidence="2 3">
    <name type="scientific">Salimicrobium halophilum</name>
    <dbReference type="NCBI Taxonomy" id="86666"/>
    <lineage>
        <taxon>Bacteria</taxon>
        <taxon>Bacillati</taxon>
        <taxon>Bacillota</taxon>
        <taxon>Bacilli</taxon>
        <taxon>Bacillales</taxon>
        <taxon>Bacillaceae</taxon>
        <taxon>Salimicrobium</taxon>
    </lineage>
</organism>
<dbReference type="Proteomes" id="UP000199225">
    <property type="component" value="Unassembled WGS sequence"/>
</dbReference>
<protein>
    <recommendedName>
        <fullName evidence="1">Inner membrane protein YgaP-like transmembrane domain-containing protein</fullName>
    </recommendedName>
</protein>
<name>A0A1G8UEC4_9BACI</name>
<gene>
    <name evidence="2" type="ORF">SAMN04490247_2209</name>
</gene>
<accession>A0A1G8UEC4</accession>
<dbReference type="Pfam" id="PF11127">
    <property type="entry name" value="YgaP-like_TM"/>
    <property type="match status" value="1"/>
</dbReference>
<proteinExistence type="predicted"/>